<dbReference type="InterPro" id="IPR041692">
    <property type="entry name" value="HHH_9"/>
</dbReference>
<dbReference type="CDD" id="cd05685">
    <property type="entry name" value="S1_Tex"/>
    <property type="match status" value="1"/>
</dbReference>
<dbReference type="Gene3D" id="3.30.420.140">
    <property type="entry name" value="YqgF/RNase H-like domain"/>
    <property type="match status" value="1"/>
</dbReference>
<dbReference type="GO" id="GO:0006412">
    <property type="term" value="P:translation"/>
    <property type="evidence" value="ECO:0007669"/>
    <property type="project" value="TreeGrafter"/>
</dbReference>
<dbReference type="InterPro" id="IPR032639">
    <property type="entry name" value="Tex_YqgF"/>
</dbReference>
<dbReference type="AlphaFoldDB" id="M1WQZ9"/>
<keyword evidence="4" id="KW-1185">Reference proteome</keyword>
<organism evidence="3 4">
    <name type="scientific">Pseudodesulfovibrio piezophilus (strain DSM 21447 / JCM 15486 / C1TLV30)</name>
    <name type="common">Desulfovibrio piezophilus</name>
    <dbReference type="NCBI Taxonomy" id="1322246"/>
    <lineage>
        <taxon>Bacteria</taxon>
        <taxon>Pseudomonadati</taxon>
        <taxon>Thermodesulfobacteriota</taxon>
        <taxon>Desulfovibrionia</taxon>
        <taxon>Desulfovibrionales</taxon>
        <taxon>Desulfovibrionaceae</taxon>
    </lineage>
</organism>
<dbReference type="RefSeq" id="WP_015415313.1">
    <property type="nucleotide sequence ID" value="NC_020409.1"/>
</dbReference>
<proteinExistence type="predicted"/>
<sequence length="716" mass="78437">MNDKYIGIIGKELSLKNHHVAAVVTLLDEGGTVPFIARYRKEATGTMDEVAVAAVRDRLESLLELDKRREAILSSLGERDLLTPELKQAVEQARDKAQLEDIYLPHRPKRRTRGAMARERGLEPLALLLLAQKGSDPHHEATRFISDDKDNPERSVPDTDAALAGARDIIAENISENSKARQAMRALFVKRGRFVSRVAKGKEEAGATYRDWFEWDEPLARIPGHRALAMFRGENEKFLKLSLRPPEEEATGLLRNSVVRGIGADARLVAEAMDDCYKRLLGPSLENEVRAEVKRRADEEAISVFASNLRELLLAAPLGQKRVLALDPGFRTGAKLTVLDAQGALKEYTTIFPVGSKKQQEDAAATLRTLCGRYTIEAIAIGNGTAGRETEAFVRTLDLSIPAVLVNESGASIYSASEVARREFPDLDLTVRGSASIGRRLMDPLAELVKIDPKSIGVGQYQHDVDQGALKKRLDQVVESCVNSVGVDLNTASAELLAHVSGLGPVLAGNIVAHRDEHGPFTSRKALLKVKRLGPKAFEQAAGFLRVHGKEPLDASAVHPERYALVKNMARDAGCSVRELMDEPEARTRISMDSYVSEEVGLPTLRDIMAELSRPGRDPRAEFSAFSFTEGINDIADLHEGMRLPGIVTNVTKFGAFVDVGVHRDGLVHISQLADRFVRDPSEVVAPGREVVVTVIGLDQKRGRINLSMKSGLNGD</sequence>
<dbReference type="Pfam" id="PF00575">
    <property type="entry name" value="S1"/>
    <property type="match status" value="1"/>
</dbReference>
<reference evidence="3 4" key="1">
    <citation type="journal article" date="2013" name="PLoS ONE">
        <title>The first genomic and proteomic characterization of a deep-sea sulfate reducer: insights into the piezophilic lifestyle of Desulfovibrio piezophilus.</title>
        <authorList>
            <person name="Pradel N."/>
            <person name="Ji B."/>
            <person name="Gimenez G."/>
            <person name="Talla E."/>
            <person name="Lenoble P."/>
            <person name="Garel M."/>
            <person name="Tamburini C."/>
            <person name="Fourquet P."/>
            <person name="Lebrun R."/>
            <person name="Bertin P."/>
            <person name="Denis Y."/>
            <person name="Pophillat M."/>
            <person name="Barbe V."/>
            <person name="Ollivier B."/>
            <person name="Dolla A."/>
        </authorList>
    </citation>
    <scope>NUCLEOTIDE SEQUENCE [LARGE SCALE GENOMIC DNA]</scope>
    <source>
        <strain evidence="4">DSM 10523 / SB164P1</strain>
    </source>
</reference>
<evidence type="ECO:0000256" key="1">
    <source>
        <dbReference type="SAM" id="MobiDB-lite"/>
    </source>
</evidence>
<dbReference type="STRING" id="1322246.BN4_12034"/>
<reference evidence="4" key="2">
    <citation type="journal article" date="2013" name="Stand. Genomic Sci.">
        <title>Complete genome sequence of Desulfocapsa sulfexigens, a marine deltaproteobacterium specialized in disproportionating inorganic sulfur compounds.</title>
        <authorList>
            <person name="Finster K.W."/>
            <person name="Kjeldsen K.U."/>
            <person name="Kube M."/>
            <person name="Reinhardt R."/>
            <person name="Mussmann M."/>
            <person name="Amann R."/>
            <person name="Schreiber L."/>
        </authorList>
    </citation>
    <scope>NUCLEOTIDE SEQUENCE [LARGE SCALE GENOMIC DNA]</scope>
    <source>
        <strain evidence="4">DSM 10523 / SB164P1</strain>
    </source>
</reference>
<dbReference type="InterPro" id="IPR023323">
    <property type="entry name" value="Tex-like_dom_sf"/>
</dbReference>
<dbReference type="InterPro" id="IPR012340">
    <property type="entry name" value="NA-bd_OB-fold"/>
</dbReference>
<dbReference type="eggNOG" id="COG2183">
    <property type="taxonomic scope" value="Bacteria"/>
</dbReference>
<dbReference type="InterPro" id="IPR012337">
    <property type="entry name" value="RNaseH-like_sf"/>
</dbReference>
<dbReference type="InterPro" id="IPR006641">
    <property type="entry name" value="YqgF/RNaseH-like_dom"/>
</dbReference>
<dbReference type="GO" id="GO:0003735">
    <property type="term" value="F:structural constituent of ribosome"/>
    <property type="evidence" value="ECO:0007669"/>
    <property type="project" value="TreeGrafter"/>
</dbReference>
<dbReference type="Pfam" id="PF22706">
    <property type="entry name" value="Tex_central_region"/>
    <property type="match status" value="1"/>
</dbReference>
<dbReference type="PANTHER" id="PTHR10724:SF10">
    <property type="entry name" value="S1 RNA-BINDING DOMAIN-CONTAINING PROTEIN 1"/>
    <property type="match status" value="1"/>
</dbReference>
<dbReference type="SUPFAM" id="SSF158832">
    <property type="entry name" value="Tex N-terminal region-like"/>
    <property type="match status" value="1"/>
</dbReference>
<dbReference type="SUPFAM" id="SSF53098">
    <property type="entry name" value="Ribonuclease H-like"/>
    <property type="match status" value="1"/>
</dbReference>
<dbReference type="InterPro" id="IPR050437">
    <property type="entry name" value="Ribos_protein_bS1-like"/>
</dbReference>
<name>M1WQZ9_PSEP2</name>
<dbReference type="BioCyc" id="DPIE1322246:BN4_RS10225-MONOMER"/>
<dbReference type="Pfam" id="PF09371">
    <property type="entry name" value="Tex_N"/>
    <property type="match status" value="1"/>
</dbReference>
<dbReference type="GO" id="GO:0005737">
    <property type="term" value="C:cytoplasm"/>
    <property type="evidence" value="ECO:0007669"/>
    <property type="project" value="UniProtKB-ARBA"/>
</dbReference>
<dbReference type="Gene3D" id="1.10.150.310">
    <property type="entry name" value="Tex RuvX-like domain-like"/>
    <property type="match status" value="1"/>
</dbReference>
<dbReference type="Proteomes" id="UP000011724">
    <property type="component" value="Chromosome"/>
</dbReference>
<dbReference type="PANTHER" id="PTHR10724">
    <property type="entry name" value="30S RIBOSOMAL PROTEIN S1"/>
    <property type="match status" value="1"/>
</dbReference>
<dbReference type="InterPro" id="IPR044146">
    <property type="entry name" value="S1_Tex"/>
</dbReference>
<dbReference type="GO" id="GO:0003729">
    <property type="term" value="F:mRNA binding"/>
    <property type="evidence" value="ECO:0007669"/>
    <property type="project" value="TreeGrafter"/>
</dbReference>
<dbReference type="InterPro" id="IPR055179">
    <property type="entry name" value="Tex-like_central_region"/>
</dbReference>
<dbReference type="InterPro" id="IPR003029">
    <property type="entry name" value="S1_domain"/>
</dbReference>
<dbReference type="OrthoDB" id="9804714at2"/>
<dbReference type="EMBL" id="FO203427">
    <property type="protein sequence ID" value="CCH49269.1"/>
    <property type="molecule type" value="Genomic_DNA"/>
</dbReference>
<dbReference type="Gene3D" id="2.40.50.140">
    <property type="entry name" value="Nucleic acid-binding proteins"/>
    <property type="match status" value="1"/>
</dbReference>
<evidence type="ECO:0000259" key="2">
    <source>
        <dbReference type="PROSITE" id="PS50126"/>
    </source>
</evidence>
<dbReference type="Gene3D" id="1.10.10.650">
    <property type="entry name" value="RuvA domain 2-like"/>
    <property type="match status" value="1"/>
</dbReference>
<dbReference type="FunFam" id="3.30.420.140:FF:000001">
    <property type="entry name" value="RNA-binding transcriptional accessory protein"/>
    <property type="match status" value="1"/>
</dbReference>
<dbReference type="InterPro" id="IPR037027">
    <property type="entry name" value="YqgF/RNaseH-like_dom_sf"/>
</dbReference>
<dbReference type="KEGG" id="dpi:BN4_12034"/>
<evidence type="ECO:0000313" key="4">
    <source>
        <dbReference type="Proteomes" id="UP000011724"/>
    </source>
</evidence>
<dbReference type="Pfam" id="PF12836">
    <property type="entry name" value="HHH_3"/>
    <property type="match status" value="1"/>
</dbReference>
<dbReference type="FunFam" id="1.10.10.650:FF:000001">
    <property type="entry name" value="S1 RNA-binding domain 1"/>
    <property type="match status" value="1"/>
</dbReference>
<dbReference type="SUPFAM" id="SSF50249">
    <property type="entry name" value="Nucleic acid-binding proteins"/>
    <property type="match status" value="1"/>
</dbReference>
<dbReference type="SUPFAM" id="SSF47781">
    <property type="entry name" value="RuvA domain 2-like"/>
    <property type="match status" value="2"/>
</dbReference>
<dbReference type="PROSITE" id="PS50126">
    <property type="entry name" value="S1"/>
    <property type="match status" value="1"/>
</dbReference>
<dbReference type="SMART" id="SM00732">
    <property type="entry name" value="YqgFc"/>
    <property type="match status" value="1"/>
</dbReference>
<feature type="compositionally biased region" description="Basic and acidic residues" evidence="1">
    <location>
        <begin position="139"/>
        <end position="157"/>
    </location>
</feature>
<dbReference type="SMART" id="SM00316">
    <property type="entry name" value="S1"/>
    <property type="match status" value="1"/>
</dbReference>
<dbReference type="InterPro" id="IPR010994">
    <property type="entry name" value="RuvA_2-like"/>
</dbReference>
<dbReference type="FunFam" id="1.10.150.310:FF:000001">
    <property type="entry name" value="RNA-binding transcriptional accessory protein"/>
    <property type="match status" value="1"/>
</dbReference>
<dbReference type="HOGENOM" id="CLU_009833_0_2_7"/>
<dbReference type="Pfam" id="PF17674">
    <property type="entry name" value="HHH_9"/>
    <property type="match status" value="1"/>
</dbReference>
<gene>
    <name evidence="3" type="primary">tex</name>
    <name evidence="3" type="ordered locus">BN4_12034</name>
</gene>
<dbReference type="PATRIC" id="fig|879567.3.peg.2162"/>
<dbReference type="InterPro" id="IPR023319">
    <property type="entry name" value="Tex-like_HTH_dom_sf"/>
</dbReference>
<dbReference type="FunFam" id="2.40.50.140:FF:000051">
    <property type="entry name" value="RNA-binding transcriptional accessory protein"/>
    <property type="match status" value="1"/>
</dbReference>
<dbReference type="Gene3D" id="1.10.3500.10">
    <property type="entry name" value="Tex N-terminal region-like"/>
    <property type="match status" value="1"/>
</dbReference>
<accession>M1WQZ9</accession>
<protein>
    <submittedName>
        <fullName evidence="3">Protein tex</fullName>
    </submittedName>
</protein>
<dbReference type="InterPro" id="IPR018974">
    <property type="entry name" value="Tex-like_N"/>
</dbReference>
<evidence type="ECO:0000313" key="3">
    <source>
        <dbReference type="EMBL" id="CCH49269.1"/>
    </source>
</evidence>
<feature type="region of interest" description="Disordered" evidence="1">
    <location>
        <begin position="139"/>
        <end position="158"/>
    </location>
</feature>
<feature type="domain" description="S1 motif" evidence="2">
    <location>
        <begin position="641"/>
        <end position="710"/>
    </location>
</feature>
<dbReference type="GO" id="GO:0006139">
    <property type="term" value="P:nucleobase-containing compound metabolic process"/>
    <property type="evidence" value="ECO:0007669"/>
    <property type="project" value="InterPro"/>
</dbReference>
<dbReference type="Pfam" id="PF16921">
    <property type="entry name" value="Tex_YqgF"/>
    <property type="match status" value="1"/>
</dbReference>